<dbReference type="SUPFAM" id="SSF82708">
    <property type="entry name" value="R3H domain"/>
    <property type="match status" value="1"/>
</dbReference>
<dbReference type="AlphaFoldDB" id="A0A7S9KSK5"/>
<dbReference type="OrthoDB" id="6512771at2759"/>
<dbReference type="PANTHER" id="PTHR12360">
    <property type="entry name" value="NUCLEAR TRANSCRIPTION FACTOR, X-BOX BINDING 1 NFX1"/>
    <property type="match status" value="1"/>
</dbReference>
<dbReference type="InterPro" id="IPR013083">
    <property type="entry name" value="Znf_RING/FYVE/PHD"/>
</dbReference>
<accession>A0A7S9KSK5</accession>
<evidence type="ECO:0000313" key="4">
    <source>
        <dbReference type="Proteomes" id="UP000594364"/>
    </source>
</evidence>
<feature type="domain" description="R3H" evidence="2">
    <location>
        <begin position="351"/>
        <end position="414"/>
    </location>
</feature>
<dbReference type="Proteomes" id="UP000594364">
    <property type="component" value="Chromosome 3"/>
</dbReference>
<keyword evidence="4" id="KW-1185">Reference proteome</keyword>
<feature type="region of interest" description="Disordered" evidence="1">
    <location>
        <begin position="143"/>
        <end position="178"/>
    </location>
</feature>
<dbReference type="GO" id="GO:0005634">
    <property type="term" value="C:nucleus"/>
    <property type="evidence" value="ECO:0007669"/>
    <property type="project" value="TreeGrafter"/>
</dbReference>
<feature type="compositionally biased region" description="Basic residues" evidence="1">
    <location>
        <begin position="17"/>
        <end position="31"/>
    </location>
</feature>
<reference evidence="3 4" key="1">
    <citation type="journal article" date="2018" name="PLoS Genet.">
        <title>Repeat elements organise 3D genome structure and mediate transcription in the filamentous fungus Epichloe festucae.</title>
        <authorList>
            <person name="Winter D.J."/>
            <person name="Ganley A.R.D."/>
            <person name="Young C.A."/>
            <person name="Liachko I."/>
            <person name="Schardl C.L."/>
            <person name="Dupont P.Y."/>
            <person name="Berry D."/>
            <person name="Ram A."/>
            <person name="Scott B."/>
            <person name="Cox M.P."/>
        </authorList>
    </citation>
    <scope>NUCLEOTIDE SEQUENCE [LARGE SCALE GENOMIC DNA]</scope>
    <source>
        <strain evidence="3 4">Fl1</strain>
    </source>
</reference>
<gene>
    <name evidence="3" type="ORF">C2857_005077</name>
</gene>
<protein>
    <recommendedName>
        <fullName evidence="2">R3H domain-containing protein</fullName>
    </recommendedName>
</protein>
<dbReference type="SUPFAM" id="SSF57850">
    <property type="entry name" value="RING/U-box"/>
    <property type="match status" value="1"/>
</dbReference>
<dbReference type="GO" id="GO:0000977">
    <property type="term" value="F:RNA polymerase II transcription regulatory region sequence-specific DNA binding"/>
    <property type="evidence" value="ECO:0007669"/>
    <property type="project" value="TreeGrafter"/>
</dbReference>
<dbReference type="GO" id="GO:0000981">
    <property type="term" value="F:DNA-binding transcription factor activity, RNA polymerase II-specific"/>
    <property type="evidence" value="ECO:0007669"/>
    <property type="project" value="TreeGrafter"/>
</dbReference>
<feature type="region of interest" description="Disordered" evidence="1">
    <location>
        <begin position="1"/>
        <end position="114"/>
    </location>
</feature>
<name>A0A7S9KSK5_EPIFF</name>
<feature type="compositionally biased region" description="Polar residues" evidence="1">
    <location>
        <begin position="45"/>
        <end position="66"/>
    </location>
</feature>
<dbReference type="SMART" id="SM00393">
    <property type="entry name" value="R3H"/>
    <property type="match status" value="1"/>
</dbReference>
<dbReference type="CDD" id="cd02325">
    <property type="entry name" value="R3H"/>
    <property type="match status" value="1"/>
</dbReference>
<dbReference type="PROSITE" id="PS51061">
    <property type="entry name" value="R3H"/>
    <property type="match status" value="1"/>
</dbReference>
<dbReference type="InterPro" id="IPR001374">
    <property type="entry name" value="R3H_dom"/>
</dbReference>
<dbReference type="PANTHER" id="PTHR12360:SF12">
    <property type="entry name" value="TRANSCRIPTIONAL REPRESSOR NF-X1"/>
    <property type="match status" value="1"/>
</dbReference>
<dbReference type="InterPro" id="IPR034078">
    <property type="entry name" value="NFX1_fam"/>
</dbReference>
<evidence type="ECO:0000259" key="2">
    <source>
        <dbReference type="PROSITE" id="PS51061"/>
    </source>
</evidence>
<feature type="compositionally biased region" description="Basic and acidic residues" evidence="1">
    <location>
        <begin position="96"/>
        <end position="109"/>
    </location>
</feature>
<evidence type="ECO:0000256" key="1">
    <source>
        <dbReference type="SAM" id="MobiDB-lite"/>
    </source>
</evidence>
<dbReference type="Gene3D" id="3.30.1370.50">
    <property type="entry name" value="R3H-like domain"/>
    <property type="match status" value="1"/>
</dbReference>
<dbReference type="InterPro" id="IPR036867">
    <property type="entry name" value="R3H_dom_sf"/>
</dbReference>
<dbReference type="Gene3D" id="3.30.40.10">
    <property type="entry name" value="Zinc/RING finger domain, C3HC4 (zinc finger)"/>
    <property type="match status" value="1"/>
</dbReference>
<dbReference type="CDD" id="cd16492">
    <property type="entry name" value="RING-CH-C4HC3_NFX1-like"/>
    <property type="match status" value="1"/>
</dbReference>
<dbReference type="Pfam" id="PF01424">
    <property type="entry name" value="R3H"/>
    <property type="match status" value="1"/>
</dbReference>
<proteinExistence type="predicted"/>
<dbReference type="GO" id="GO:0000122">
    <property type="term" value="P:negative regulation of transcription by RNA polymerase II"/>
    <property type="evidence" value="ECO:0007669"/>
    <property type="project" value="TreeGrafter"/>
</dbReference>
<evidence type="ECO:0000313" key="3">
    <source>
        <dbReference type="EMBL" id="QPH00946.1"/>
    </source>
</evidence>
<sequence>MPDPEVSQARTESQRQNRGRNHGHRRGRRGGNRPQVNGSRPGADSASSQSDAPRTQPGSVATQTPPQAHVSDSPRTESSNPGSRGRGRNRPSRGQRQSERGELASRDAPRPQAHRAFGGHLTSAVAGNDSDYGSSIVAPSLSGDAPEFVPGQPVVPRKKSSRPRVPTQPKAKPEKSMADDLGTRIHEDVANLNYECAICTDDVSRTSHIWSCTLCWTVVHLKCVKRWYGNQKKQQDLQSAEPQMEFTWRCPGCNSKLSDDPGSYHSCNESSACTAKAVVSCPCGARHQEVKCLASSSNPTPSRPELKCDDECLRLERNRRLAAALNIDPASHQNDHVPYSDATLKLFKENTSWAESQEREFRVFAKSPNEVRLRYKPMTSTYRQLLHLLAEDYGLESRSEDIEPYRYVVVFKGARFVSAPSKTLAQCVKIRATQAAEAASASAAASRASSPPPLPQADHFNGFLLIKPRFGLTIDEVTSTLQSDLTIQRSIQFETSFLPSEEILLRAITSYSAFLSPTALEQALISMKNRLAKTIEATGLAGKLLLCHVDSSTTQISRRDEFSKTDASGWSAVAGRAAAKLDYAPPVEELARETGRRFIGLRKKKVEQREKSWTERLDGDVEC</sequence>
<dbReference type="EMBL" id="CP031387">
    <property type="protein sequence ID" value="QPH00946.1"/>
    <property type="molecule type" value="Genomic_DNA"/>
</dbReference>
<organism evidence="3 4">
    <name type="scientific">Epichloe festucae (strain Fl1)</name>
    <dbReference type="NCBI Taxonomy" id="877507"/>
    <lineage>
        <taxon>Eukaryota</taxon>
        <taxon>Fungi</taxon>
        <taxon>Dikarya</taxon>
        <taxon>Ascomycota</taxon>
        <taxon>Pezizomycotina</taxon>
        <taxon>Sordariomycetes</taxon>
        <taxon>Hypocreomycetidae</taxon>
        <taxon>Hypocreales</taxon>
        <taxon>Clavicipitaceae</taxon>
        <taxon>Epichloe</taxon>
    </lineage>
</organism>